<evidence type="ECO:0000313" key="2">
    <source>
        <dbReference type="EMBL" id="QDA30672.1"/>
    </source>
</evidence>
<feature type="transmembrane region" description="Helical" evidence="1">
    <location>
        <begin position="7"/>
        <end position="26"/>
    </location>
</feature>
<dbReference type="RefSeq" id="WP_139680059.1">
    <property type="nucleotide sequence ID" value="NZ_CP040846.1"/>
</dbReference>
<keyword evidence="3" id="KW-1185">Reference proteome</keyword>
<protein>
    <submittedName>
        <fullName evidence="2">Uncharacterized protein</fullName>
    </submittedName>
</protein>
<organism evidence="2 3">
    <name type="scientific">Thermococcus indicus</name>
    <dbReference type="NCBI Taxonomy" id="2586643"/>
    <lineage>
        <taxon>Archaea</taxon>
        <taxon>Methanobacteriati</taxon>
        <taxon>Methanobacteriota</taxon>
        <taxon>Thermococci</taxon>
        <taxon>Thermococcales</taxon>
        <taxon>Thermococcaceae</taxon>
        <taxon>Thermococcus</taxon>
    </lineage>
</organism>
<sequence>MRRRAFLINSSVLILLIPLMLLMATYEEVSYQVVQAQGERIQIDRTSQVLEYLEADFKKALEISARRAIISTTEYVATKDFIQGQRANDTIAQLIVWGQSSLGIESDQNLKIWLSNITEILAKQGFVVSPSVSEILSEMTITVAPLDSFRVAVIARLPEITIMDSSGSVIYSGTIPSNRNATAIISIEGVEDTFISRETYDLYHRLIKACMFPYPELTGSPIIRLNGTGSSPQEIITGIYGETIQFNETRIWTYSDTGIQVTITELDQDPTEIIKNGDTGVLVFDDIGETTGPKAWSVTTQDEWENNTDSGTHYNIFSEGLTIGKHWRVLWNDPNLYHVSGDKYRRIITLPAIPKAIEYRWDTELKVDRKWWNPKARIKLKLSSEVEVTTKKTTWDHHTIQFTETPSKRDIFLRGDTLFGLDTATGYTQNNVITGYVYYTNGGWISKVWNPRLTRPAQIQSLNVTTSIGNFEIIYLEVGVDTNGDEVMDYWTSPLYLHNGFNSLTLYDINLPEGYTWQIKFKLKTTDPNDLSHAPSVVNYTLKVKPSETPSGPNARAYDIQSFVSCLENGYYFGLYNAPSFFERLEGNFDPAVHREYEELANRTQDLLGVSTDGQHYPIGLVSFILPSQDKIKLILATAGLDPKNPNPDGQSCLDYYFLKYYLENDPLAKREGYKMYGVSAGTVVIDNNFYIDRKTALAIFGNDLTATNDLLTTG</sequence>
<proteinExistence type="predicted"/>
<dbReference type="EMBL" id="CP040846">
    <property type="protein sequence ID" value="QDA30672.1"/>
    <property type="molecule type" value="Genomic_DNA"/>
</dbReference>
<accession>A0A4Y5SKF8</accession>
<dbReference type="AlphaFoldDB" id="A0A4Y5SKF8"/>
<reference evidence="2 3" key="1">
    <citation type="submission" date="2019-06" db="EMBL/GenBank/DDBJ databases">
        <title>Thermococcus indicus sp. nov., a Fe(III)-reducing hyperthermophilic archaeon isolated from the Onnuri vent field of the Central Indian Ocean ridge.</title>
        <authorList>
            <person name="Lim J.K."/>
            <person name="Kim Y.J."/>
            <person name="Kwon K.K."/>
        </authorList>
    </citation>
    <scope>NUCLEOTIDE SEQUENCE [LARGE SCALE GENOMIC DNA]</scope>
    <source>
        <strain evidence="2 3">IOH1</strain>
    </source>
</reference>
<name>A0A4Y5SKF8_9EURY</name>
<keyword evidence="1" id="KW-0472">Membrane</keyword>
<evidence type="ECO:0000256" key="1">
    <source>
        <dbReference type="SAM" id="Phobius"/>
    </source>
</evidence>
<dbReference type="OrthoDB" id="101984at2157"/>
<dbReference type="GeneID" id="40473971"/>
<dbReference type="KEGG" id="tic:FH039_02265"/>
<dbReference type="Proteomes" id="UP000306007">
    <property type="component" value="Chromosome"/>
</dbReference>
<keyword evidence="1" id="KW-1133">Transmembrane helix</keyword>
<evidence type="ECO:0000313" key="3">
    <source>
        <dbReference type="Proteomes" id="UP000306007"/>
    </source>
</evidence>
<gene>
    <name evidence="2" type="ORF">FH039_02265</name>
</gene>
<keyword evidence="1" id="KW-0812">Transmembrane</keyword>